<sequence length="232" mass="25430">WLERAGLPAVRALAGVEQPVDVDGVPVTFWRALPPHREAADRQLAGALRRLHALDPPGDFALPELAPFVRVRDRIEAAPTVSAADRAWLLGYLADLEARYAELPGGLPAGVVHGDAWAGNVVADDDGSVWLVDLERFSAGPPEWDLVSTAVRMTSFGTLDAAGYAEFCAAYGHDVTCWAGFETLRDIRELRACSYMLQHAGRSAAARAEAQWRLSCLRGRSGDRPWNWRRVF</sequence>
<organism evidence="2 3">
    <name type="scientific">Jiangella rhizosphaerae</name>
    <dbReference type="NCBI Taxonomy" id="2293569"/>
    <lineage>
        <taxon>Bacteria</taxon>
        <taxon>Bacillati</taxon>
        <taxon>Actinomycetota</taxon>
        <taxon>Actinomycetes</taxon>
        <taxon>Jiangellales</taxon>
        <taxon>Jiangellaceae</taxon>
        <taxon>Jiangella</taxon>
    </lineage>
</organism>
<name>A0A418KJZ2_9ACTN</name>
<dbReference type="RefSeq" id="WP_119662243.1">
    <property type="nucleotide sequence ID" value="NZ_QUAL01000319.1"/>
</dbReference>
<dbReference type="Proteomes" id="UP000284057">
    <property type="component" value="Unassembled WGS sequence"/>
</dbReference>
<accession>A0A418KJZ2</accession>
<feature type="domain" description="Aminoglycoside phosphotransferase" evidence="1">
    <location>
        <begin position="3"/>
        <end position="178"/>
    </location>
</feature>
<dbReference type="SUPFAM" id="SSF56112">
    <property type="entry name" value="Protein kinase-like (PK-like)"/>
    <property type="match status" value="1"/>
</dbReference>
<gene>
    <name evidence="2" type="ORF">DY240_23960</name>
</gene>
<comment type="caution">
    <text evidence="2">The sequence shown here is derived from an EMBL/GenBank/DDBJ whole genome shotgun (WGS) entry which is preliminary data.</text>
</comment>
<dbReference type="OrthoDB" id="3723194at2"/>
<evidence type="ECO:0000259" key="1">
    <source>
        <dbReference type="Pfam" id="PF01636"/>
    </source>
</evidence>
<evidence type="ECO:0000313" key="2">
    <source>
        <dbReference type="EMBL" id="RIQ15725.1"/>
    </source>
</evidence>
<dbReference type="GO" id="GO:0016740">
    <property type="term" value="F:transferase activity"/>
    <property type="evidence" value="ECO:0007669"/>
    <property type="project" value="UniProtKB-KW"/>
</dbReference>
<protein>
    <submittedName>
        <fullName evidence="2">Aminoglycoside phosphotransferase family protein</fullName>
    </submittedName>
</protein>
<dbReference type="Gene3D" id="3.90.1200.10">
    <property type="match status" value="1"/>
</dbReference>
<dbReference type="InterPro" id="IPR002575">
    <property type="entry name" value="Aminoglycoside_PTrfase"/>
</dbReference>
<feature type="non-terminal residue" evidence="2">
    <location>
        <position position="1"/>
    </location>
</feature>
<proteinExistence type="predicted"/>
<keyword evidence="3" id="KW-1185">Reference proteome</keyword>
<evidence type="ECO:0000313" key="3">
    <source>
        <dbReference type="Proteomes" id="UP000284057"/>
    </source>
</evidence>
<keyword evidence="2" id="KW-0808">Transferase</keyword>
<dbReference type="InterPro" id="IPR011009">
    <property type="entry name" value="Kinase-like_dom_sf"/>
</dbReference>
<dbReference type="Pfam" id="PF01636">
    <property type="entry name" value="APH"/>
    <property type="match status" value="1"/>
</dbReference>
<dbReference type="EMBL" id="QUAL01000319">
    <property type="protein sequence ID" value="RIQ15725.1"/>
    <property type="molecule type" value="Genomic_DNA"/>
</dbReference>
<dbReference type="AlphaFoldDB" id="A0A418KJZ2"/>
<reference evidence="2 3" key="1">
    <citation type="submission" date="2018-09" db="EMBL/GenBank/DDBJ databases">
        <title>Isolation, diversity and antifungal activity of actinobacteria from wheat.</title>
        <authorList>
            <person name="Han C."/>
        </authorList>
    </citation>
    <scope>NUCLEOTIDE SEQUENCE [LARGE SCALE GENOMIC DNA]</scope>
    <source>
        <strain evidence="2 3">NEAU-YY265</strain>
    </source>
</reference>